<evidence type="ECO:0000313" key="3">
    <source>
        <dbReference type="Proteomes" id="UP000298493"/>
    </source>
</evidence>
<name>A0A4Z1P8T3_9PEZI</name>
<evidence type="ECO:0000256" key="1">
    <source>
        <dbReference type="SAM" id="MobiDB-lite"/>
    </source>
</evidence>
<feature type="region of interest" description="Disordered" evidence="1">
    <location>
        <begin position="1"/>
        <end position="25"/>
    </location>
</feature>
<gene>
    <name evidence="2" type="ORF">E6O75_ATG04716</name>
</gene>
<evidence type="ECO:0000313" key="2">
    <source>
        <dbReference type="EMBL" id="TID21321.1"/>
    </source>
</evidence>
<proteinExistence type="predicted"/>
<feature type="compositionally biased region" description="Basic and acidic residues" evidence="1">
    <location>
        <begin position="10"/>
        <end position="24"/>
    </location>
</feature>
<sequence length="82" mass="9377">MHMDSTWTRQELDRDSTGTRHGLDMDSTWTRSQVPAWCLLCRTGLAGFSTFWYKPEMLRVAGPNPKHIYDLQSAYGRALNAA</sequence>
<dbReference type="EMBL" id="SNSC02000009">
    <property type="protein sequence ID" value="TID21321.1"/>
    <property type="molecule type" value="Genomic_DNA"/>
</dbReference>
<dbReference type="Proteomes" id="UP000298493">
    <property type="component" value="Unassembled WGS sequence"/>
</dbReference>
<organism evidence="2 3">
    <name type="scientific">Venturia nashicola</name>
    <dbReference type="NCBI Taxonomy" id="86259"/>
    <lineage>
        <taxon>Eukaryota</taxon>
        <taxon>Fungi</taxon>
        <taxon>Dikarya</taxon>
        <taxon>Ascomycota</taxon>
        <taxon>Pezizomycotina</taxon>
        <taxon>Dothideomycetes</taxon>
        <taxon>Pleosporomycetidae</taxon>
        <taxon>Venturiales</taxon>
        <taxon>Venturiaceae</taxon>
        <taxon>Venturia</taxon>
    </lineage>
</organism>
<reference evidence="2 3" key="1">
    <citation type="submission" date="2019-04" db="EMBL/GenBank/DDBJ databases">
        <title>High contiguity whole genome sequence and gene annotation resource for two Venturia nashicola isolates.</title>
        <authorList>
            <person name="Prokchorchik M."/>
            <person name="Won K."/>
            <person name="Lee Y."/>
            <person name="Choi E.D."/>
            <person name="Segonzac C."/>
            <person name="Sohn K.H."/>
        </authorList>
    </citation>
    <scope>NUCLEOTIDE SEQUENCE [LARGE SCALE GENOMIC DNA]</scope>
    <source>
        <strain evidence="2 3">PRI2</strain>
    </source>
</reference>
<keyword evidence="3" id="KW-1185">Reference proteome</keyword>
<accession>A0A4Z1P8T3</accession>
<comment type="caution">
    <text evidence="2">The sequence shown here is derived from an EMBL/GenBank/DDBJ whole genome shotgun (WGS) entry which is preliminary data.</text>
</comment>
<protein>
    <submittedName>
        <fullName evidence="2">Uncharacterized protein</fullName>
    </submittedName>
</protein>
<dbReference type="AlphaFoldDB" id="A0A4Z1P8T3"/>